<evidence type="ECO:0000313" key="1">
    <source>
        <dbReference type="EMBL" id="AKH20734.1"/>
    </source>
</evidence>
<name>A0A0F7JZH2_9GAMM</name>
<accession>A0A0F7JZH2</accession>
<dbReference type="EMBL" id="CP011412">
    <property type="protein sequence ID" value="AKH20734.1"/>
    <property type="molecule type" value="Genomic_DNA"/>
</dbReference>
<protein>
    <submittedName>
        <fullName evidence="1">Uncharacterized protein</fullName>
    </submittedName>
</protein>
<gene>
    <name evidence="1" type="ORF">AAY24_10655</name>
</gene>
<dbReference type="KEGG" id="seds:AAY24_10655"/>
<dbReference type="SMART" id="SM00028">
    <property type="entry name" value="TPR"/>
    <property type="match status" value="2"/>
</dbReference>
<organism evidence="1 2">
    <name type="scientific">Sedimenticola thiotaurini</name>
    <dbReference type="NCBI Taxonomy" id="1543721"/>
    <lineage>
        <taxon>Bacteria</taxon>
        <taxon>Pseudomonadati</taxon>
        <taxon>Pseudomonadota</taxon>
        <taxon>Gammaproteobacteria</taxon>
        <taxon>Chromatiales</taxon>
        <taxon>Sedimenticolaceae</taxon>
        <taxon>Sedimenticola</taxon>
    </lineage>
</organism>
<reference evidence="1 2" key="1">
    <citation type="journal article" date="2015" name="Genome Announc.">
        <title>Complete Genome Sequence of Sedimenticola thiotaurini Strain SIP-G1, a Polyphosphate- and Polyhydroxyalkanoate-Accumulating Sulfur-Oxidizing Gammaproteobacterium Isolated from Salt Marsh Sediments.</title>
        <authorList>
            <person name="Flood B.E."/>
            <person name="Jones D.S."/>
            <person name="Bailey J.V."/>
        </authorList>
    </citation>
    <scope>NUCLEOTIDE SEQUENCE [LARGE SCALE GENOMIC DNA]</scope>
    <source>
        <strain evidence="1 2">SIP-G1</strain>
    </source>
</reference>
<keyword evidence="2" id="KW-1185">Reference proteome</keyword>
<dbReference type="Gene3D" id="1.25.40.10">
    <property type="entry name" value="Tetratricopeptide repeat domain"/>
    <property type="match status" value="1"/>
</dbReference>
<dbReference type="InterPro" id="IPR019734">
    <property type="entry name" value="TPR_rpt"/>
</dbReference>
<dbReference type="Pfam" id="PF14559">
    <property type="entry name" value="TPR_19"/>
    <property type="match status" value="1"/>
</dbReference>
<proteinExistence type="predicted"/>
<dbReference type="Proteomes" id="UP000034410">
    <property type="component" value="Chromosome"/>
</dbReference>
<evidence type="ECO:0000313" key="2">
    <source>
        <dbReference type="Proteomes" id="UP000034410"/>
    </source>
</evidence>
<dbReference type="AlphaFoldDB" id="A0A0F7JZH2"/>
<dbReference type="InterPro" id="IPR011990">
    <property type="entry name" value="TPR-like_helical_dom_sf"/>
</dbReference>
<sequence length="452" mass="50155">MWMTCFMSSRMVTRNLLIGAVLICSLNVLANTGWQQAGQLLESGDAEAAYQLLKPLETTEAGRAEYDALLARSAEQSGRYTEAIFAYERLLTVRPGDLEARYRLARIYFRLGETDNATAAYHAILEQGATAGLREASERDLAALSDGQRFNPTRVSGLAGVKIGYDSNANSATDLSTFTLPGGGIFPPALVSLVPSSLEQSDQFYSLYGRLRVDHQLSANVSLYGGVDLQTKRLDDADTFDSQQHGVIGGIRVARGRDQYRLGISASHYRLDDSDYLKHGHLVAGWSRMIDPKRMVEVRGTWGQLHYTGVQSVRDVDRGVIDLGVTQLFDTVYQPRLRANLYVVQESNRQAGFSHVAHDAVGVQLFGELALAGNLSAYGLVGYEVRDYGGADPLFFRPRDDNYGSVTLGLKYVPAPRWELVPEIRYSQNHSNLGIYEYDRLQATIMLLRRFD</sequence>
<dbReference type="OrthoDB" id="5614121at2"/>
<dbReference type="SUPFAM" id="SSF48452">
    <property type="entry name" value="TPR-like"/>
    <property type="match status" value="1"/>
</dbReference>